<dbReference type="InterPro" id="IPR013324">
    <property type="entry name" value="RNA_pol_sigma_r3/r4-like"/>
</dbReference>
<gene>
    <name evidence="1" type="ORF">SDC9_130072</name>
</gene>
<dbReference type="EMBL" id="VSSQ01031922">
    <property type="protein sequence ID" value="MPM83009.1"/>
    <property type="molecule type" value="Genomic_DNA"/>
</dbReference>
<dbReference type="Gene3D" id="1.20.140.160">
    <property type="match status" value="1"/>
</dbReference>
<protein>
    <recommendedName>
        <fullName evidence="2">RNA polymerase sigma-70 region 4 domain-containing protein</fullName>
    </recommendedName>
</protein>
<name>A0A645D1G6_9ZZZZ</name>
<organism evidence="1">
    <name type="scientific">bioreactor metagenome</name>
    <dbReference type="NCBI Taxonomy" id="1076179"/>
    <lineage>
        <taxon>unclassified sequences</taxon>
        <taxon>metagenomes</taxon>
        <taxon>ecological metagenomes</taxon>
    </lineage>
</organism>
<accession>A0A645D1G6</accession>
<reference evidence="1" key="1">
    <citation type="submission" date="2019-08" db="EMBL/GenBank/DDBJ databases">
        <authorList>
            <person name="Kucharzyk K."/>
            <person name="Murdoch R.W."/>
            <person name="Higgins S."/>
            <person name="Loffler F."/>
        </authorList>
    </citation>
    <scope>NUCLEOTIDE SEQUENCE</scope>
</reference>
<dbReference type="SUPFAM" id="SSF88659">
    <property type="entry name" value="Sigma3 and sigma4 domains of RNA polymerase sigma factors"/>
    <property type="match status" value="1"/>
</dbReference>
<evidence type="ECO:0000313" key="1">
    <source>
        <dbReference type="EMBL" id="MPM83009.1"/>
    </source>
</evidence>
<proteinExistence type="predicted"/>
<evidence type="ECO:0008006" key="2">
    <source>
        <dbReference type="Google" id="ProtNLM"/>
    </source>
</evidence>
<sequence>MANIKMCFILENGVYREILYSEIYSQKERTSQYADRYFLPYDGYLMEVPFKDYQKELQEKERRKYLHKQAKKHGETSYDSMDTDETNGVELIRDIYTDVEQCAITRIMIAKLRQALKQLTANEMALIDALYYQEMKERQYAAILGISQKGVNKRRHKILDKLKRIIEIK</sequence>
<dbReference type="AlphaFoldDB" id="A0A645D1G6"/>
<comment type="caution">
    <text evidence="1">The sequence shown here is derived from an EMBL/GenBank/DDBJ whole genome shotgun (WGS) entry which is preliminary data.</text>
</comment>